<gene>
    <name evidence="7" type="ORF">N7468_009799</name>
</gene>
<accession>A0A9W9NBH1</accession>
<dbReference type="PANTHER" id="PTHR31646:SF5">
    <property type="entry name" value="(MNN2), PUTATIVE (AFU_ORTHOLOGUE AFUA_6G04450)-RELATED"/>
    <property type="match status" value="1"/>
</dbReference>
<evidence type="ECO:0000313" key="8">
    <source>
        <dbReference type="Proteomes" id="UP001150941"/>
    </source>
</evidence>
<dbReference type="EMBL" id="JAPQKS010000008">
    <property type="protein sequence ID" value="KAJ5216791.1"/>
    <property type="molecule type" value="Genomic_DNA"/>
</dbReference>
<keyword evidence="8" id="KW-1185">Reference proteome</keyword>
<evidence type="ECO:0000256" key="6">
    <source>
        <dbReference type="SAM" id="SignalP"/>
    </source>
</evidence>
<dbReference type="InterPro" id="IPR029044">
    <property type="entry name" value="Nucleotide-diphossugar_trans"/>
</dbReference>
<feature type="signal peptide" evidence="6">
    <location>
        <begin position="1"/>
        <end position="25"/>
    </location>
</feature>
<dbReference type="OrthoDB" id="4484309at2759"/>
<keyword evidence="5" id="KW-0333">Golgi apparatus</keyword>
<reference evidence="7" key="2">
    <citation type="journal article" date="2023" name="IMA Fungus">
        <title>Comparative genomic study of the Penicillium genus elucidates a diverse pangenome and 15 lateral gene transfer events.</title>
        <authorList>
            <person name="Petersen C."/>
            <person name="Sorensen T."/>
            <person name="Nielsen M.R."/>
            <person name="Sondergaard T.E."/>
            <person name="Sorensen J.L."/>
            <person name="Fitzpatrick D.A."/>
            <person name="Frisvad J.C."/>
            <person name="Nielsen K.L."/>
        </authorList>
    </citation>
    <scope>NUCLEOTIDE SEQUENCE</scope>
    <source>
        <strain evidence="7">IBT 19713</strain>
    </source>
</reference>
<evidence type="ECO:0000256" key="2">
    <source>
        <dbReference type="ARBA" id="ARBA00004922"/>
    </source>
</evidence>
<evidence type="ECO:0000256" key="3">
    <source>
        <dbReference type="ARBA" id="ARBA00009105"/>
    </source>
</evidence>
<dbReference type="GO" id="GO:0005794">
    <property type="term" value="C:Golgi apparatus"/>
    <property type="evidence" value="ECO:0007669"/>
    <property type="project" value="UniProtKB-SubCell"/>
</dbReference>
<evidence type="ECO:0000256" key="4">
    <source>
        <dbReference type="ARBA" id="ARBA00022679"/>
    </source>
</evidence>
<feature type="chain" id="PRO_5040947267" description="Alpha-1,2-mannosyltransferase" evidence="6">
    <location>
        <begin position="26"/>
        <end position="537"/>
    </location>
</feature>
<comment type="pathway">
    <text evidence="2">Protein modification; protein glycosylation.</text>
</comment>
<keyword evidence="4" id="KW-0808">Transferase</keyword>
<dbReference type="SUPFAM" id="SSF53448">
    <property type="entry name" value="Nucleotide-diphospho-sugar transferases"/>
    <property type="match status" value="1"/>
</dbReference>
<evidence type="ECO:0000256" key="1">
    <source>
        <dbReference type="ARBA" id="ARBA00004555"/>
    </source>
</evidence>
<protein>
    <recommendedName>
        <fullName evidence="9">Alpha-1,2-mannosyltransferase</fullName>
    </recommendedName>
</protein>
<dbReference type="GeneID" id="83206398"/>
<evidence type="ECO:0000256" key="5">
    <source>
        <dbReference type="ARBA" id="ARBA00023034"/>
    </source>
</evidence>
<dbReference type="AlphaFoldDB" id="A0A9W9NBH1"/>
<comment type="similarity">
    <text evidence="3">Belongs to the MNN1/MNT family.</text>
</comment>
<dbReference type="Pfam" id="PF11051">
    <property type="entry name" value="Mannosyl_trans3"/>
    <property type="match status" value="2"/>
</dbReference>
<evidence type="ECO:0008006" key="9">
    <source>
        <dbReference type="Google" id="ProtNLM"/>
    </source>
</evidence>
<organism evidence="7 8">
    <name type="scientific">Penicillium chermesinum</name>
    <dbReference type="NCBI Taxonomy" id="63820"/>
    <lineage>
        <taxon>Eukaryota</taxon>
        <taxon>Fungi</taxon>
        <taxon>Dikarya</taxon>
        <taxon>Ascomycota</taxon>
        <taxon>Pezizomycotina</taxon>
        <taxon>Eurotiomycetes</taxon>
        <taxon>Eurotiomycetidae</taxon>
        <taxon>Eurotiales</taxon>
        <taxon>Aspergillaceae</taxon>
        <taxon>Penicillium</taxon>
    </lineage>
</organism>
<evidence type="ECO:0000313" key="7">
    <source>
        <dbReference type="EMBL" id="KAJ5216791.1"/>
    </source>
</evidence>
<comment type="subcellular location">
    <subcellularLocation>
        <location evidence="1">Golgi apparatus</location>
    </subcellularLocation>
</comment>
<dbReference type="RefSeq" id="XP_058325662.1">
    <property type="nucleotide sequence ID" value="XM_058479094.1"/>
</dbReference>
<proteinExistence type="inferred from homology"/>
<sequence>MTRRLRLSLTLGLAIFLLWSYLVCTGLHEGSMRANETETDNQPRSNPGDVNEHIDFWREFQSLLVAYKPTCSPPTQLKNADTPGFKTTNPDPRPDVLKMNMRDVWRMKRAHQHFVSAIKDDPPLLSYIPGTQGLVTTAGGHLFTIFLATGYEYEEYICDHVLPSLNAKCIIMSDILNAVAGADQIKKYQLKPFAMLFSSFEEILFLDADAFPISKPENLFEEEPFRSTNMITWPDFWASSASHYYYEIASQAVPPMEARQSTESGEVLISKKTHLRTLLLCTYYNFWGPTHYYRLFSQGAQGEGDKETFIAAAAALGEPFYQVSEPVCPMGHRSAYRNGFAGSAMLQSDPIEDYRLTQKGEWRIMGSKAAAPRPFFIHANYPKFNPATIFEKGDVTPTFNDDGTLTRAWTLPEDKIEAFGSDVEKNFWEDIMWTACELEDKFRSWKDRTGICSKVQKYWEALFDPRTAKVPKKEVPDEEAAEQISFVELPKRGTDSAYANGCIAIQHEQTLAGERAVTFEKFAAREQPVSQDFHAAI</sequence>
<comment type="caution">
    <text evidence="7">The sequence shown here is derived from an EMBL/GenBank/DDBJ whole genome shotgun (WGS) entry which is preliminary data.</text>
</comment>
<dbReference type="GO" id="GO:0046354">
    <property type="term" value="P:mannan biosynthetic process"/>
    <property type="evidence" value="ECO:0007669"/>
    <property type="project" value="TreeGrafter"/>
</dbReference>
<dbReference type="InterPro" id="IPR022751">
    <property type="entry name" value="Alpha_mannosyltransferase"/>
</dbReference>
<dbReference type="GO" id="GO:0000026">
    <property type="term" value="F:alpha-1,2-mannosyltransferase activity"/>
    <property type="evidence" value="ECO:0007669"/>
    <property type="project" value="TreeGrafter"/>
</dbReference>
<dbReference type="Proteomes" id="UP001150941">
    <property type="component" value="Unassembled WGS sequence"/>
</dbReference>
<keyword evidence="6" id="KW-0732">Signal</keyword>
<name>A0A9W9NBH1_9EURO</name>
<dbReference type="PANTHER" id="PTHR31646">
    <property type="entry name" value="ALPHA-1,2-MANNOSYLTRANSFERASE MNN2"/>
    <property type="match status" value="1"/>
</dbReference>
<reference evidence="7" key="1">
    <citation type="submission" date="2022-11" db="EMBL/GenBank/DDBJ databases">
        <authorList>
            <person name="Petersen C."/>
        </authorList>
    </citation>
    <scope>NUCLEOTIDE SEQUENCE</scope>
    <source>
        <strain evidence="7">IBT 19713</strain>
    </source>
</reference>